<evidence type="ECO:0000313" key="2">
    <source>
        <dbReference type="Proteomes" id="UP000669179"/>
    </source>
</evidence>
<comment type="caution">
    <text evidence="1">The sequence shown here is derived from an EMBL/GenBank/DDBJ whole genome shotgun (WGS) entry which is preliminary data.</text>
</comment>
<dbReference type="RefSeq" id="WP_208254538.1">
    <property type="nucleotide sequence ID" value="NZ_JAGEOJ010000003.1"/>
</dbReference>
<proteinExistence type="predicted"/>
<dbReference type="Proteomes" id="UP000669179">
    <property type="component" value="Unassembled WGS sequence"/>
</dbReference>
<gene>
    <name evidence="1" type="ORF">J4573_07425</name>
</gene>
<organism evidence="1 2">
    <name type="scientific">Actinomadura barringtoniae</name>
    <dbReference type="NCBI Taxonomy" id="1427535"/>
    <lineage>
        <taxon>Bacteria</taxon>
        <taxon>Bacillati</taxon>
        <taxon>Actinomycetota</taxon>
        <taxon>Actinomycetes</taxon>
        <taxon>Streptosporangiales</taxon>
        <taxon>Thermomonosporaceae</taxon>
        <taxon>Actinomadura</taxon>
    </lineage>
</organism>
<sequence length="128" mass="13250">MDPITASALTAVLLKVGEGATGEAGKQLWEKFTGLVKTAFGRTAPEVSAAQELQTGNADQTQVESLAQAVVAMSERDPELAQGLRAWIAEAEQPASTGNVTNTISGNAKVTGSVIQGRDFHGNINLGN</sequence>
<evidence type="ECO:0000313" key="1">
    <source>
        <dbReference type="EMBL" id="MBO2446916.1"/>
    </source>
</evidence>
<keyword evidence="2" id="KW-1185">Reference proteome</keyword>
<reference evidence="1" key="1">
    <citation type="submission" date="2021-03" db="EMBL/GenBank/DDBJ databases">
        <authorList>
            <person name="Kanchanasin P."/>
            <person name="Saeng-In P."/>
            <person name="Phongsopitanun W."/>
            <person name="Yuki M."/>
            <person name="Kudo T."/>
            <person name="Ohkuma M."/>
            <person name="Tanasupawat S."/>
        </authorList>
    </citation>
    <scope>NUCLEOTIDE SEQUENCE</scope>
    <source>
        <strain evidence="1">GKU 128</strain>
    </source>
</reference>
<accession>A0A939T167</accession>
<dbReference type="EMBL" id="JAGEOJ010000003">
    <property type="protein sequence ID" value="MBO2446916.1"/>
    <property type="molecule type" value="Genomic_DNA"/>
</dbReference>
<protein>
    <submittedName>
        <fullName evidence="1">Uncharacterized protein</fullName>
    </submittedName>
</protein>
<name>A0A939T167_9ACTN</name>
<dbReference type="AlphaFoldDB" id="A0A939T167"/>